<accession>A0A934RN06</accession>
<evidence type="ECO:0000313" key="2">
    <source>
        <dbReference type="Proteomes" id="UP000604083"/>
    </source>
</evidence>
<name>A0A934RN06_9BACT</name>
<dbReference type="PROSITE" id="PS51257">
    <property type="entry name" value="PROKAR_LIPOPROTEIN"/>
    <property type="match status" value="1"/>
</dbReference>
<organism evidence="1 2">
    <name type="scientific">Roseibacillus ishigakijimensis</name>
    <dbReference type="NCBI Taxonomy" id="454146"/>
    <lineage>
        <taxon>Bacteria</taxon>
        <taxon>Pseudomonadati</taxon>
        <taxon>Verrucomicrobiota</taxon>
        <taxon>Verrucomicrobiia</taxon>
        <taxon>Verrucomicrobiales</taxon>
        <taxon>Verrucomicrobiaceae</taxon>
        <taxon>Roseibacillus</taxon>
    </lineage>
</organism>
<keyword evidence="2" id="KW-1185">Reference proteome</keyword>
<dbReference type="RefSeq" id="WP_200390094.1">
    <property type="nucleotide sequence ID" value="NZ_JAENIO010000002.1"/>
</dbReference>
<protein>
    <recommendedName>
        <fullName evidence="3">Lipoprotein</fullName>
    </recommendedName>
</protein>
<evidence type="ECO:0000313" key="1">
    <source>
        <dbReference type="EMBL" id="MBK1832662.1"/>
    </source>
</evidence>
<comment type="caution">
    <text evidence="1">The sequence shown here is derived from an EMBL/GenBank/DDBJ whole genome shotgun (WGS) entry which is preliminary data.</text>
</comment>
<sequence length="190" mass="20018">MKKNTALLLAGLGTLVALSSCQDKEEAAQAAKPATKENQLERFLLAEEPPNAQPVSAIFGSEPGDEVTVTGKIMGGDLVLTPNRALLVLGDAEKITSCNLMPDDHCSTPWDVCCDDPDVIKTSIATIQAVDENGAPIKEGFRGVGGIQELTHLTVTGTVAEGSHAENLVINARGIHVGKTDEFMTKVDKP</sequence>
<gene>
    <name evidence="1" type="ORF">JIN78_01200</name>
</gene>
<proteinExistence type="predicted"/>
<dbReference type="AlphaFoldDB" id="A0A934RN06"/>
<dbReference type="EMBL" id="JAENIO010000002">
    <property type="protein sequence ID" value="MBK1832662.1"/>
    <property type="molecule type" value="Genomic_DNA"/>
</dbReference>
<reference evidence="1" key="1">
    <citation type="submission" date="2021-01" db="EMBL/GenBank/DDBJ databases">
        <title>Modified the classification status of verrucomicrobia.</title>
        <authorList>
            <person name="Feng X."/>
        </authorList>
    </citation>
    <scope>NUCLEOTIDE SEQUENCE</scope>
    <source>
        <strain evidence="1">KCTC 12986</strain>
    </source>
</reference>
<dbReference type="Proteomes" id="UP000604083">
    <property type="component" value="Unassembled WGS sequence"/>
</dbReference>
<evidence type="ECO:0008006" key="3">
    <source>
        <dbReference type="Google" id="ProtNLM"/>
    </source>
</evidence>